<comment type="caution">
    <text evidence="2">The sequence shown here is derived from an EMBL/GenBank/DDBJ whole genome shotgun (WGS) entry which is preliminary data.</text>
</comment>
<dbReference type="Proteomes" id="UP000324629">
    <property type="component" value="Unassembled WGS sequence"/>
</dbReference>
<keyword evidence="1" id="KW-1133">Transmembrane helix</keyword>
<name>A0A5J4NBJ6_9TREM</name>
<gene>
    <name evidence="2" type="ORF">DEA37_0009488</name>
</gene>
<proteinExistence type="predicted"/>
<organism evidence="2 3">
    <name type="scientific">Paragonimus westermani</name>
    <dbReference type="NCBI Taxonomy" id="34504"/>
    <lineage>
        <taxon>Eukaryota</taxon>
        <taxon>Metazoa</taxon>
        <taxon>Spiralia</taxon>
        <taxon>Lophotrochozoa</taxon>
        <taxon>Platyhelminthes</taxon>
        <taxon>Trematoda</taxon>
        <taxon>Digenea</taxon>
        <taxon>Plagiorchiida</taxon>
        <taxon>Troglotremata</taxon>
        <taxon>Troglotrematidae</taxon>
        <taxon>Paragonimus</taxon>
    </lineage>
</organism>
<evidence type="ECO:0000313" key="3">
    <source>
        <dbReference type="Proteomes" id="UP000324629"/>
    </source>
</evidence>
<keyword evidence="1" id="KW-0472">Membrane</keyword>
<reference evidence="2 3" key="1">
    <citation type="journal article" date="2019" name="Gigascience">
        <title>Whole-genome sequence of the oriental lung fluke Paragonimus westermani.</title>
        <authorList>
            <person name="Oey H."/>
            <person name="Zakrzewski M."/>
            <person name="Narain K."/>
            <person name="Devi K.R."/>
            <person name="Agatsuma T."/>
            <person name="Nawaratna S."/>
            <person name="Gobert G.N."/>
            <person name="Jones M.K."/>
            <person name="Ragan M.A."/>
            <person name="McManus D.P."/>
            <person name="Krause L."/>
        </authorList>
    </citation>
    <scope>NUCLEOTIDE SEQUENCE [LARGE SCALE GENOMIC DNA]</scope>
    <source>
        <strain evidence="2 3">IND2009</strain>
    </source>
</reference>
<keyword evidence="1" id="KW-0812">Transmembrane</keyword>
<feature type="transmembrane region" description="Helical" evidence="1">
    <location>
        <begin position="51"/>
        <end position="78"/>
    </location>
</feature>
<dbReference type="EMBL" id="QNGE01004364">
    <property type="protein sequence ID" value="KAA3672964.1"/>
    <property type="molecule type" value="Genomic_DNA"/>
</dbReference>
<dbReference type="AlphaFoldDB" id="A0A5J4NBJ6"/>
<evidence type="ECO:0000256" key="1">
    <source>
        <dbReference type="SAM" id="Phobius"/>
    </source>
</evidence>
<evidence type="ECO:0000313" key="2">
    <source>
        <dbReference type="EMBL" id="KAA3672964.1"/>
    </source>
</evidence>
<keyword evidence="3" id="KW-1185">Reference proteome</keyword>
<sequence length="105" mass="11816">MDNPVVAHPTTCTQQNCTRYTLRELYLMERTGLAAPLDTPDGWFGKKPTKITYLLIGTFLLVDATTLILVSVLCYVLLTRKSMEPIGTPIHVPLWNRKPRGRSGE</sequence>
<protein>
    <submittedName>
        <fullName evidence="2">Uncharacterized protein</fullName>
    </submittedName>
</protein>
<accession>A0A5J4NBJ6</accession>